<dbReference type="InterPro" id="IPR020845">
    <property type="entry name" value="AMP-binding_CS"/>
</dbReference>
<dbReference type="Pfam" id="PF00501">
    <property type="entry name" value="AMP-binding"/>
    <property type="match status" value="3"/>
</dbReference>
<dbReference type="FunFam" id="2.30.38.10:FF:000001">
    <property type="entry name" value="Non-ribosomal peptide synthetase PvdI"/>
    <property type="match status" value="2"/>
</dbReference>
<dbReference type="GO" id="GO:0043041">
    <property type="term" value="P:amino acid activation for nonribosomal peptide biosynthetic process"/>
    <property type="evidence" value="ECO:0007669"/>
    <property type="project" value="TreeGrafter"/>
</dbReference>
<dbReference type="STRING" id="1420851.AU255_00715"/>
<evidence type="ECO:0000259" key="7">
    <source>
        <dbReference type="PROSITE" id="PS50075"/>
    </source>
</evidence>
<dbReference type="InterPro" id="IPR036736">
    <property type="entry name" value="ACP-like_sf"/>
</dbReference>
<dbReference type="GO" id="GO:0031177">
    <property type="term" value="F:phosphopantetheine binding"/>
    <property type="evidence" value="ECO:0007669"/>
    <property type="project" value="InterPro"/>
</dbReference>
<accession>A0A1V8M4Y3</accession>
<dbReference type="InterPro" id="IPR042099">
    <property type="entry name" value="ANL_N_sf"/>
</dbReference>
<dbReference type="FunFam" id="1.10.1200.10:FF:000005">
    <property type="entry name" value="Nonribosomal peptide synthetase 1"/>
    <property type="match status" value="2"/>
</dbReference>
<organism evidence="8 9">
    <name type="scientific">Methyloprofundus sedimenti</name>
    <dbReference type="NCBI Taxonomy" id="1420851"/>
    <lineage>
        <taxon>Bacteria</taxon>
        <taxon>Pseudomonadati</taxon>
        <taxon>Pseudomonadota</taxon>
        <taxon>Gammaproteobacteria</taxon>
        <taxon>Methylococcales</taxon>
        <taxon>Methylococcaceae</taxon>
        <taxon>Methyloprofundus</taxon>
    </lineage>
</organism>
<dbReference type="GO" id="GO:0044550">
    <property type="term" value="P:secondary metabolite biosynthetic process"/>
    <property type="evidence" value="ECO:0007669"/>
    <property type="project" value="TreeGrafter"/>
</dbReference>
<evidence type="ECO:0000256" key="5">
    <source>
        <dbReference type="ARBA" id="ARBA00022832"/>
    </source>
</evidence>
<dbReference type="Gene3D" id="3.40.50.980">
    <property type="match status" value="4"/>
</dbReference>
<dbReference type="Gene3D" id="2.30.38.10">
    <property type="entry name" value="Luciferase, Domain 3"/>
    <property type="match status" value="2"/>
</dbReference>
<proteinExistence type="inferred from homology"/>
<dbReference type="InterPro" id="IPR020806">
    <property type="entry name" value="PKS_PP-bd"/>
</dbReference>
<dbReference type="CDD" id="cd19543">
    <property type="entry name" value="DCL_NRPS"/>
    <property type="match status" value="1"/>
</dbReference>
<dbReference type="FunFam" id="3.40.50.12780:FF:000012">
    <property type="entry name" value="Non-ribosomal peptide synthetase"/>
    <property type="match status" value="1"/>
</dbReference>
<dbReference type="SUPFAM" id="SSF52777">
    <property type="entry name" value="CoA-dependent acyltransferases"/>
    <property type="match status" value="4"/>
</dbReference>
<dbReference type="InterPro" id="IPR009081">
    <property type="entry name" value="PP-bd_ACP"/>
</dbReference>
<comment type="similarity">
    <text evidence="2">Belongs to the ATP-dependent AMP-binding enzyme family.</text>
</comment>
<dbReference type="GO" id="GO:0005737">
    <property type="term" value="C:cytoplasm"/>
    <property type="evidence" value="ECO:0007669"/>
    <property type="project" value="TreeGrafter"/>
</dbReference>
<dbReference type="Gene3D" id="1.10.1200.10">
    <property type="entry name" value="ACP-like"/>
    <property type="match status" value="3"/>
</dbReference>
<dbReference type="FunFam" id="3.30.300.30:FF:000015">
    <property type="entry name" value="Nonribosomal peptide synthase SidD"/>
    <property type="match status" value="2"/>
</dbReference>
<gene>
    <name evidence="8" type="ORF">AU255_00715</name>
</gene>
<keyword evidence="6" id="KW-0443">Lipid metabolism</keyword>
<dbReference type="GO" id="GO:0008610">
    <property type="term" value="P:lipid biosynthetic process"/>
    <property type="evidence" value="ECO:0007669"/>
    <property type="project" value="InterPro"/>
</dbReference>
<dbReference type="InterPro" id="IPR001242">
    <property type="entry name" value="Condensation_dom"/>
</dbReference>
<feature type="domain" description="Carrier" evidence="7">
    <location>
        <begin position="2825"/>
        <end position="2900"/>
    </location>
</feature>
<keyword evidence="5" id="KW-0276">Fatty acid metabolism</keyword>
<dbReference type="InterPro" id="IPR025110">
    <property type="entry name" value="AMP-bd_C"/>
</dbReference>
<name>A0A1V8M4Y3_9GAMM</name>
<dbReference type="FunFam" id="3.40.50.12780:FF:000013">
    <property type="entry name" value="Long-chain-fatty-acid--AMP ligase FadD32"/>
    <property type="match status" value="1"/>
</dbReference>
<dbReference type="NCBIfam" id="NF003417">
    <property type="entry name" value="PRK04813.1"/>
    <property type="match status" value="3"/>
</dbReference>
<dbReference type="Gene3D" id="3.30.559.30">
    <property type="entry name" value="Nonribosomal peptide synthetase, condensation domain"/>
    <property type="match status" value="2"/>
</dbReference>
<dbReference type="Gene3D" id="3.30.559.10">
    <property type="entry name" value="Chloramphenicol acetyltransferase-like domain"/>
    <property type="match status" value="2"/>
</dbReference>
<dbReference type="SMART" id="SM00823">
    <property type="entry name" value="PKS_PP"/>
    <property type="match status" value="3"/>
</dbReference>
<dbReference type="PROSITE" id="PS00012">
    <property type="entry name" value="PHOSPHOPANTETHEINE"/>
    <property type="match status" value="1"/>
</dbReference>
<evidence type="ECO:0000313" key="8">
    <source>
        <dbReference type="EMBL" id="OQK16463.1"/>
    </source>
</evidence>
<dbReference type="GO" id="GO:0003824">
    <property type="term" value="F:catalytic activity"/>
    <property type="evidence" value="ECO:0007669"/>
    <property type="project" value="InterPro"/>
</dbReference>
<dbReference type="Gene3D" id="3.30.300.30">
    <property type="match status" value="3"/>
</dbReference>
<dbReference type="SUPFAM" id="SSF56801">
    <property type="entry name" value="Acetyl-CoA synthetase-like"/>
    <property type="match status" value="3"/>
</dbReference>
<dbReference type="NCBIfam" id="TIGR01733">
    <property type="entry name" value="AA-adenyl-dom"/>
    <property type="match status" value="2"/>
</dbReference>
<keyword evidence="4" id="KW-0597">Phosphoprotein</keyword>
<dbReference type="InterPro" id="IPR045851">
    <property type="entry name" value="AMP-bd_C_sf"/>
</dbReference>
<dbReference type="InterPro" id="IPR040097">
    <property type="entry name" value="FAAL/FAAC"/>
</dbReference>
<dbReference type="CDD" id="cd19531">
    <property type="entry name" value="LCL_NRPS-like"/>
    <property type="match status" value="1"/>
</dbReference>
<dbReference type="Pfam" id="PF23024">
    <property type="entry name" value="AMP-dom_DIP2-like"/>
    <property type="match status" value="1"/>
</dbReference>
<dbReference type="Gene3D" id="3.40.50.12780">
    <property type="entry name" value="N-terminal domain of ligase-like"/>
    <property type="match status" value="1"/>
</dbReference>
<dbReference type="CDD" id="cd05931">
    <property type="entry name" value="FAAL"/>
    <property type="match status" value="1"/>
</dbReference>
<dbReference type="Pfam" id="PF13193">
    <property type="entry name" value="AMP-binding_C"/>
    <property type="match status" value="2"/>
</dbReference>
<keyword evidence="3" id="KW-0596">Phosphopantetheine</keyword>
<dbReference type="PROSITE" id="PS00455">
    <property type="entry name" value="AMP_BINDING"/>
    <property type="match status" value="3"/>
</dbReference>
<sequence length="2923" mass="329315">MSYSNIVELICSKANERANKTAYIFLQDGENESARINFAELDQRARTIAARLQNLGMTGERALLLYPPGFDYIEGFLGCLYAGVIAVPAYPPSRRHKSRLFAVINDALPAIILTTNDLKERLIIDFTDSDMNQQDFNWLATDNLEKEIAESWVQPELNSDSLAFLQYTSGTTGDPKGVIVSHGNLMDNQLSIQQGFKHTEDSVVVGWLPLYHDMGLIGNLLQPLYLGATAILMPPMVFLEKPIRWLRAIANYKAETSGGPNFAYDLCYQKITPEQMQGLDLRTWTLAFNGSEPVHDKTMERFAEKFSDCGFELGSFYPCYGLAEATLFVSGKKLQIENGNICSADLSMLSEQKQAQFNSVSCGSISTDPQLYIVNPETAKLCQDGDVGEIWLTGANITQGYWNRPELSKQMFQAEILEQSQKGERFLALDNKSYLRTGDLGFVSDEQLYISGRIKDLIIIRGRNFYPQDIERTLTENISDLMSDGCVAFSITGEDQQEKLIVAAELTRSAMRQKNYAASIANIRQALTEICEVTPEELVLLRLGTVPKTSSGKNRRQAFKKMYEQNNLTELFRSGASQHSSNRSKKMDDIVSSTATLTPEFKMLKQALAVIPPDQRSALISQFLKNKIALMMKQDESEITPELSLPAFGLDSLKVVELKHIVDQLLDKDIPLSLFLSDSSLTEIAQQLSEIIQRSAEHQAEDKSLEKGHAEPEKISEAISLNKKDTSTLSSTQLSMWTMQQLEPDSIIYNLHLALQIQGEVKQEALHQAFQFLLQRHTQLRTVYRISDDETVKQHVLEVTEVEEIFSLIDASSWSKDQLQDDMTHKAREAFDLSSGPLIRTHFYEQNTDDKQNTLLICAHHIAIDLWSVLILIDELKIIYADLIAGQISQLPALKSNYNDFVSWQQGYMQSPNSQKDWDYWQKQLSGELPLLALPTDYQRPTVSDYHGASLAFQLNKEDTEQLKNLAKKQGVTLFALLLTAYKVLLHRYTHQKDVIVGVPTSGRSQSSFALVVGNFVNPLPLRSYPSGDKSFTDYLAEVNESLQMALKHQDYPFSQIVDQLQPERIADHWPIYQTMFVLQQAQMGIDSDLASLTLGENSVESAWGDWNVRAFKMEQRVENFDLMVMATEDAEGLVFSFQNRDSIFSSISIEQLKSNFATLLKGIVANPNERLLDLPLLACSERNKVLNEWNAKTVSYPECCLHELFEKQALKTPQSTAVCCSGMSINYQELNERANYVASYLSRIGISREDRVGLCLERSIEVIICIFAVLKSGGTYVPVDPGSPSERITDIIKDCDAKILITQDHLLEQIKIENISVLYLDRDWGKITEQELISQPSYVQPDNAAYIIYTSGSTGKPKGVVVSHANAVASTFARFNFYPEVVEGFLLLSSYTFDSSIAGIFWTLSQGGKLCIPSEESYQDPIALAEVIQQEQLSHLLCLPALYSLLLEGVKSSQLAGLKTVIVAGENCPSTLPRLHFKSLKNTRFYNEYGPTEGTVWCSAYEFKKSDVNVGMSAFIGNPISNTKIYLLDEYLNPVAIGVTGELYIAGRGVCRCYYKQPNLTAERFIPNHFESGVGERLYRTGDLASWTNDGNLKFLGRVDHQVKIRGFRVELDEIESRLLEYGEVEEVMVIASESNAGTKHLIAYFVPVQSDLEELVSIDRLTLYLKSCLPVYMIPSFFVKLEQLPKTANGKINRKALPVPEWNELSIQQYTAPGTAIERQLSEIWAKVLRLEKAGINDNFFSLGGDSILAIQIAIQAHKAGLSFTARELFQNQTIAELASVIQSVEQDIEDTKLAEKVICEQFPLSRLELKELSELPYDLDELEDIYPLTPMQEGMLFHTLMEPGSGVYLMQDRFELKGAIDVAVFKKAWDLVIRRNPILRSSFVWNVTSTPHQIVHKQLNVAFEFFDWRDLSKQDQKSQLENILQNELKDGFDLLHPPLLRLRLILISEEQYQFVRSHHHILLDAWCTSLILTEFKSNYDKLIANDLIEQIAATPFSDYVVWLQKQDVIAEEKFWRNYLDGFTVSTPLVVDRLTNGNELMDVADVSIQLPETSTRCLNDVAQKLRLTPNTFVQGAWALLLNRYSNLNEVLFGITVTGRPVELTNVEGILGLFINGLPLRVSIDRRKSVRVFLHELQNQNLEMRQFEHSSLTSIQEWSGLSRDQDLFQHLLTFENAPVDPKLRKRTGSFWFEDISVRTHTNYPITVMVIPDTKIHLQITYQTARFEVDVIERMLLHFKNLLEDMVAYPDKQLCNVDMLSVEESNNSLIYWNQTQYSYSEPCDIVASFEAQVVQTPNQMAVAYKGQKLSYLELNHRVNCVAHALLAEGVVPEMLIALFSDRGVEYMVMMLSVFKVGAAYMPLDPAHPDARIEQVVKESGANKIFTNAAYAERAQTLVDSLADESATNSSQMGASTDVITPFESLHQPDVLRLEVLEICENKANPPRQHFPTNLAFVIFTSGSTGLPKGAMVEHQGMFNNLITKVPTLGLTEHDAIAQTAGQCFDISVWQHLTALVCGARVEIIPDEIVKEPNLLLSHLAENSVTILEAVPSMIQALLDMADESNKLPELRWLIACGEAFPPELCRRWMDQYPHVKVLNAYGPAECSDDVSYYQVPEQPGETDAIVPIGQPVHNTKLYLLNHWQKLAPIGVPGEICVSGIQVGRGYLGRADLTAEKFIPDAFDEAGQRLYRTGDLGRYREDGTIEFLGRIDHQVKIRGVRIEPGEIEAHILTFPQVVQVFVMVRENGATGKRLVAYVVCDKSEITRDVELIAGLRNHLSTLLPIVMMPSAFVLLDTLPVSSNGKIDRKVLPEPDMAEQSDTTYLAPRNPAEETLVDIWREVLDIEQIGVTDNFFELGGHSLLAVQVLSRIRKDFGIEVPLRQLFEASTIEVLALLVEEFLIEHLNSLSEEEAEALLNDHEQDE</sequence>
<dbReference type="Proteomes" id="UP000191980">
    <property type="component" value="Unassembled WGS sequence"/>
</dbReference>
<evidence type="ECO:0000256" key="1">
    <source>
        <dbReference type="ARBA" id="ARBA00001957"/>
    </source>
</evidence>
<dbReference type="PROSITE" id="PS50075">
    <property type="entry name" value="CARRIER"/>
    <property type="match status" value="3"/>
</dbReference>
<dbReference type="Pfam" id="PF00550">
    <property type="entry name" value="PP-binding"/>
    <property type="match status" value="3"/>
</dbReference>
<comment type="cofactor">
    <cofactor evidence="1">
        <name>pantetheine 4'-phosphate</name>
        <dbReference type="ChEBI" id="CHEBI:47942"/>
    </cofactor>
</comment>
<evidence type="ECO:0000256" key="3">
    <source>
        <dbReference type="ARBA" id="ARBA00022450"/>
    </source>
</evidence>
<dbReference type="InterPro" id="IPR006162">
    <property type="entry name" value="Ppantetheine_attach_site"/>
</dbReference>
<dbReference type="GO" id="GO:0071766">
    <property type="term" value="P:Actinobacterium-type cell wall biogenesis"/>
    <property type="evidence" value="ECO:0007669"/>
    <property type="project" value="UniProtKB-ARBA"/>
</dbReference>
<dbReference type="PANTHER" id="PTHR45527:SF1">
    <property type="entry name" value="FATTY ACID SYNTHASE"/>
    <property type="match status" value="1"/>
</dbReference>
<evidence type="ECO:0000256" key="4">
    <source>
        <dbReference type="ARBA" id="ARBA00022553"/>
    </source>
</evidence>
<dbReference type="PANTHER" id="PTHR45527">
    <property type="entry name" value="NONRIBOSOMAL PEPTIDE SYNTHETASE"/>
    <property type="match status" value="1"/>
</dbReference>
<dbReference type="InterPro" id="IPR000873">
    <property type="entry name" value="AMP-dep_synth/lig_dom"/>
</dbReference>
<dbReference type="SUPFAM" id="SSF47336">
    <property type="entry name" value="ACP-like"/>
    <property type="match status" value="3"/>
</dbReference>
<dbReference type="InterPro" id="IPR023213">
    <property type="entry name" value="CAT-like_dom_sf"/>
</dbReference>
<evidence type="ECO:0000256" key="2">
    <source>
        <dbReference type="ARBA" id="ARBA00006432"/>
    </source>
</evidence>
<feature type="domain" description="Carrier" evidence="7">
    <location>
        <begin position="618"/>
        <end position="692"/>
    </location>
</feature>
<protein>
    <recommendedName>
        <fullName evidence="7">Carrier domain-containing protein</fullName>
    </recommendedName>
</protein>
<evidence type="ECO:0000313" key="9">
    <source>
        <dbReference type="Proteomes" id="UP000191980"/>
    </source>
</evidence>
<feature type="domain" description="Carrier" evidence="7">
    <location>
        <begin position="1714"/>
        <end position="1788"/>
    </location>
</feature>
<dbReference type="Pfam" id="PF00668">
    <property type="entry name" value="Condensation"/>
    <property type="match status" value="2"/>
</dbReference>
<evidence type="ECO:0000256" key="6">
    <source>
        <dbReference type="ARBA" id="ARBA00023098"/>
    </source>
</evidence>
<dbReference type="CDD" id="cd05930">
    <property type="entry name" value="A_NRPS"/>
    <property type="match status" value="2"/>
</dbReference>
<reference evidence="8 9" key="1">
    <citation type="submission" date="2015-12" db="EMBL/GenBank/DDBJ databases">
        <authorList>
            <person name="Shamseldin A."/>
            <person name="Moawad H."/>
            <person name="Abd El-Rahim W.M."/>
            <person name="Sadowsky M.J."/>
        </authorList>
    </citation>
    <scope>NUCLEOTIDE SEQUENCE [LARGE SCALE GENOMIC DNA]</scope>
    <source>
        <strain evidence="8 9">WF1</strain>
    </source>
</reference>
<dbReference type="EMBL" id="LPUF01000001">
    <property type="protein sequence ID" value="OQK16463.1"/>
    <property type="molecule type" value="Genomic_DNA"/>
</dbReference>
<dbReference type="InterPro" id="IPR010071">
    <property type="entry name" value="AA_adenyl_dom"/>
</dbReference>
<keyword evidence="9" id="KW-1185">Reference proteome</keyword>
<dbReference type="GO" id="GO:0006631">
    <property type="term" value="P:fatty acid metabolic process"/>
    <property type="evidence" value="ECO:0007669"/>
    <property type="project" value="UniProtKB-KW"/>
</dbReference>
<dbReference type="FunFam" id="3.40.50.980:FF:000001">
    <property type="entry name" value="Non-ribosomal peptide synthetase"/>
    <property type="match status" value="1"/>
</dbReference>
<comment type="caution">
    <text evidence="8">The sequence shown here is derived from an EMBL/GenBank/DDBJ whole genome shotgun (WGS) entry which is preliminary data.</text>
</comment>